<reference evidence="1" key="1">
    <citation type="submission" date="2017-05" db="UniProtKB">
        <authorList>
            <consortium name="EnsemblMetazoa"/>
        </authorList>
    </citation>
    <scope>IDENTIFICATION</scope>
</reference>
<evidence type="ECO:0000313" key="1">
    <source>
        <dbReference type="EnsemblMetazoa" id="Aqu2.1.01218_001"/>
    </source>
</evidence>
<sequence>MKTVTKIFGSSAHHYRLIGIGLDVNVADLKDAGDATNNLITVFQRWFDANKDVSWNTLIKLCKDDYPKQLGQAMTKIKELGIRF</sequence>
<accession>A0A1X7SGK2</accession>
<dbReference type="EnsemblMetazoa" id="Aqu2.1.01218_001">
    <property type="protein sequence ID" value="Aqu2.1.01218_001"/>
    <property type="gene ID" value="Aqu2.1.01218"/>
</dbReference>
<dbReference type="AlphaFoldDB" id="A0A1X7SGK2"/>
<name>A0A1X7SGK2_AMPQE</name>
<organism evidence="1">
    <name type="scientific">Amphimedon queenslandica</name>
    <name type="common">Sponge</name>
    <dbReference type="NCBI Taxonomy" id="400682"/>
    <lineage>
        <taxon>Eukaryota</taxon>
        <taxon>Metazoa</taxon>
        <taxon>Porifera</taxon>
        <taxon>Demospongiae</taxon>
        <taxon>Heteroscleromorpha</taxon>
        <taxon>Haplosclerida</taxon>
        <taxon>Niphatidae</taxon>
        <taxon>Amphimedon</taxon>
    </lineage>
</organism>
<evidence type="ECO:0008006" key="2">
    <source>
        <dbReference type="Google" id="ProtNLM"/>
    </source>
</evidence>
<dbReference type="InParanoid" id="A0A1X7SGK2"/>
<protein>
    <recommendedName>
        <fullName evidence="2">Death domain-containing protein</fullName>
    </recommendedName>
</protein>
<proteinExistence type="predicted"/>